<evidence type="ECO:0000256" key="1">
    <source>
        <dbReference type="ARBA" id="ARBA00001968"/>
    </source>
</evidence>
<keyword evidence="4" id="KW-0255">Endonuclease</keyword>
<evidence type="ECO:0000256" key="2">
    <source>
        <dbReference type="ARBA" id="ARBA00022723"/>
    </source>
</evidence>
<dbReference type="PANTHER" id="PTHR48471">
    <property type="entry name" value="DDE TNP4 DOMAIN-CONTAINING PROTEIN"/>
    <property type="match status" value="1"/>
</dbReference>
<keyword evidence="4" id="KW-0378">Hydrolase</keyword>
<dbReference type="HOGENOM" id="CLU_048932_1_2_1"/>
<dbReference type="GO" id="GO:0046872">
    <property type="term" value="F:metal ion binding"/>
    <property type="evidence" value="ECO:0007669"/>
    <property type="project" value="UniProtKB-KW"/>
</dbReference>
<dbReference type="PANTHER" id="PTHR48471:SF1">
    <property type="entry name" value="DDE TNP4 DOMAIN-CONTAINING PROTEIN"/>
    <property type="match status" value="1"/>
</dbReference>
<protein>
    <submittedName>
        <fullName evidence="4">DDE family endonuclease</fullName>
    </submittedName>
</protein>
<evidence type="ECO:0000313" key="5">
    <source>
        <dbReference type="Proteomes" id="UP000027456"/>
    </source>
</evidence>
<dbReference type="EMBL" id="AZST01000489">
    <property type="protein sequence ID" value="KEP48590.1"/>
    <property type="molecule type" value="Genomic_DNA"/>
</dbReference>
<evidence type="ECO:0000313" key="4">
    <source>
        <dbReference type="EMBL" id="KEP48590.1"/>
    </source>
</evidence>
<gene>
    <name evidence="4" type="ORF">V565_120880</name>
</gene>
<keyword evidence="4" id="KW-0540">Nuclease</keyword>
<dbReference type="InterPro" id="IPR027806">
    <property type="entry name" value="HARBI1_dom"/>
</dbReference>
<organism evidence="4 5">
    <name type="scientific">Rhizoctonia solani 123E</name>
    <dbReference type="NCBI Taxonomy" id="1423351"/>
    <lineage>
        <taxon>Eukaryota</taxon>
        <taxon>Fungi</taxon>
        <taxon>Dikarya</taxon>
        <taxon>Basidiomycota</taxon>
        <taxon>Agaricomycotina</taxon>
        <taxon>Agaricomycetes</taxon>
        <taxon>Cantharellales</taxon>
        <taxon>Ceratobasidiaceae</taxon>
        <taxon>Rhizoctonia</taxon>
    </lineage>
</organism>
<feature type="domain" description="DDE Tnp4" evidence="3">
    <location>
        <begin position="223"/>
        <end position="399"/>
    </location>
</feature>
<dbReference type="Proteomes" id="UP000027456">
    <property type="component" value="Unassembled WGS sequence"/>
</dbReference>
<dbReference type="Pfam" id="PF13359">
    <property type="entry name" value="DDE_Tnp_4"/>
    <property type="match status" value="1"/>
</dbReference>
<comment type="caution">
    <text evidence="4">The sequence shown here is derived from an EMBL/GenBank/DDBJ whole genome shotgun (WGS) entry which is preliminary data.</text>
</comment>
<comment type="cofactor">
    <cofactor evidence="1">
        <name>a divalent metal cation</name>
        <dbReference type="ChEBI" id="CHEBI:60240"/>
    </cofactor>
</comment>
<evidence type="ECO:0000259" key="3">
    <source>
        <dbReference type="Pfam" id="PF13359"/>
    </source>
</evidence>
<reference evidence="4 5" key="1">
    <citation type="submission" date="2013-12" db="EMBL/GenBank/DDBJ databases">
        <authorList>
            <person name="Cubeta M."/>
            <person name="Pakala S."/>
            <person name="Fedorova N."/>
            <person name="Thomas E."/>
            <person name="Dean R."/>
            <person name="Jabaji S."/>
            <person name="Neate S."/>
            <person name="Toda T."/>
            <person name="Tavantzis S."/>
            <person name="Vilgalys R."/>
            <person name="Bharathan N."/>
            <person name="Pakala S."/>
            <person name="Losada L.S."/>
            <person name="Zafar N."/>
            <person name="Nierman W."/>
        </authorList>
    </citation>
    <scope>NUCLEOTIDE SEQUENCE [LARGE SCALE GENOMIC DNA]</scope>
    <source>
        <strain evidence="4 5">123E</strain>
    </source>
</reference>
<sequence length="452" mass="52018">MNHQLNRQFEAENDDFLLRMLFDDDEEDIYMLQRWRRRQQQQRVQDQVRRNQKPPRERWNYLKRGDLLPNPRDLSSWLGIYNTREDRAYLKVLGVNVPTFDFLLNSGFAEAWNTRPIARPDTNPHGATRTGGRSLDAAGGLGLLLYYLCNTMDECGLQVIFAIIPSTVSRYISFAMGIMLEILQKLPEARIEWPDEDLMAEYSNLITNKHSHAEYLDGAFGFMDGLNLPVQTPDDQEEQEPFFNGWLHAHVVGNVLIFAPDGTIIAAQINTPGSWHDSRRALPLYDLIRDTPTGFFIIADSAFPKLTVTYRVTNEEGNEEEREDQKIKVPLKSGARVRGTAEYIDQVTQESREVTSARQAVEWGMRAIQGCFSRLYVPLDVNRSEQRANLLEVCFRLHNVRTRMIGINQITSVYVGALPGIDGNNRPLLRQIYPSRAHLIAHIQRFQNGLRR</sequence>
<keyword evidence="2" id="KW-0479">Metal-binding</keyword>
<dbReference type="OrthoDB" id="78198at2759"/>
<accession>A0A074RTD0</accession>
<dbReference type="AlphaFoldDB" id="A0A074RTD0"/>
<dbReference type="GO" id="GO:0004519">
    <property type="term" value="F:endonuclease activity"/>
    <property type="evidence" value="ECO:0007669"/>
    <property type="project" value="UniProtKB-KW"/>
</dbReference>
<proteinExistence type="predicted"/>
<keyword evidence="5" id="KW-1185">Reference proteome</keyword>
<name>A0A074RTD0_9AGAM</name>